<feature type="region of interest" description="Disordered" evidence="1">
    <location>
        <begin position="397"/>
        <end position="423"/>
    </location>
</feature>
<protein>
    <submittedName>
        <fullName evidence="2">Uncharacterized protein</fullName>
    </submittedName>
</protein>
<organism evidence="2 3">
    <name type="scientific">Plasticicumulans lactativorans</name>
    <dbReference type="NCBI Taxonomy" id="1133106"/>
    <lineage>
        <taxon>Bacteria</taxon>
        <taxon>Pseudomonadati</taxon>
        <taxon>Pseudomonadota</taxon>
        <taxon>Gammaproteobacteria</taxon>
        <taxon>Candidatus Competibacteraceae</taxon>
        <taxon>Plasticicumulans</taxon>
    </lineage>
</organism>
<reference evidence="2 3" key="1">
    <citation type="submission" date="2019-03" db="EMBL/GenBank/DDBJ databases">
        <title>Genomic Encyclopedia of Type Strains, Phase IV (KMG-IV): sequencing the most valuable type-strain genomes for metagenomic binning, comparative biology and taxonomic classification.</title>
        <authorList>
            <person name="Goeker M."/>
        </authorList>
    </citation>
    <scope>NUCLEOTIDE SEQUENCE [LARGE SCALE GENOMIC DNA]</scope>
    <source>
        <strain evidence="2 3">DSM 25287</strain>
    </source>
</reference>
<feature type="region of interest" description="Disordered" evidence="1">
    <location>
        <begin position="500"/>
        <end position="521"/>
    </location>
</feature>
<evidence type="ECO:0000313" key="3">
    <source>
        <dbReference type="Proteomes" id="UP000295765"/>
    </source>
</evidence>
<keyword evidence="3" id="KW-1185">Reference proteome</keyword>
<name>A0A4R2LCD6_9GAMM</name>
<dbReference type="AlphaFoldDB" id="A0A4R2LCD6"/>
<evidence type="ECO:0000313" key="2">
    <source>
        <dbReference type="EMBL" id="TCO82115.1"/>
    </source>
</evidence>
<feature type="non-terminal residue" evidence="2">
    <location>
        <position position="1"/>
    </location>
</feature>
<comment type="caution">
    <text evidence="2">The sequence shown here is derived from an EMBL/GenBank/DDBJ whole genome shotgun (WGS) entry which is preliminary data.</text>
</comment>
<dbReference type="Proteomes" id="UP000295765">
    <property type="component" value="Unassembled WGS sequence"/>
</dbReference>
<feature type="region of interest" description="Disordered" evidence="1">
    <location>
        <begin position="349"/>
        <end position="378"/>
    </location>
</feature>
<evidence type="ECO:0000256" key="1">
    <source>
        <dbReference type="SAM" id="MobiDB-lite"/>
    </source>
</evidence>
<proteinExistence type="predicted"/>
<sequence length="521" mass="54669">AGGSTAAVQEADYSGLLQRDWLVLANHAELSNRYLLIASAGLLPIQINAETDPCMEFVKNPIVTKIGYEQHLKTADAFKQMQCSANWMSASDALNAGIEATVPIYSLPTPITVSWDNSKVEQWKSNNCSKEERSSSYTGSLLNSFYEENPISARVALECIIRRDDKKAVRCSVDDGENAIAFNAEWRRTYGEPPEAAPKITDMSYRNANCYNNNVFSRGTSVLDGGIALLCERGDKQPVFVLSTDRGACIEFGMDHSDVYTLSGIMELSSPLFVRAARVQIKSDLKMITNGNNVQIYANDRLDIQGAPTIVSYRSSKIEQQSKPGGASGIIIIKAKKINGGNLTINNAGQDGGRGIDGEAGPPGTDGGPGRGRDPITGSSHNLFGYLIEIIPKGCTGGRPGGNGERGHRGQDGTRGAPGGSAGEVTLMLPLDVTPGEYISVLTGVDLNNQARLDCAREICGGKGGDGGQGGLGGAGGRAGKGANATALCPSTIDGVPGAVGESGAHGASGPTGAHAEVRYK</sequence>
<gene>
    <name evidence="2" type="ORF">EV699_106212</name>
</gene>
<dbReference type="EMBL" id="SLWY01000006">
    <property type="protein sequence ID" value="TCO82115.1"/>
    <property type="molecule type" value="Genomic_DNA"/>
</dbReference>
<accession>A0A4R2LCD6</accession>